<evidence type="ECO:0000256" key="1">
    <source>
        <dbReference type="SAM" id="MobiDB-lite"/>
    </source>
</evidence>
<feature type="compositionally biased region" description="Basic and acidic residues" evidence="1">
    <location>
        <begin position="344"/>
        <end position="354"/>
    </location>
</feature>
<protein>
    <submittedName>
        <fullName evidence="2">Splicing regulatory glutamine/lysine-rich protein 1</fullName>
    </submittedName>
</protein>
<accession>V8P0E4</accession>
<dbReference type="Proteomes" id="UP000018936">
    <property type="component" value="Unassembled WGS sequence"/>
</dbReference>
<name>V8P0E4_OPHHA</name>
<evidence type="ECO:0000313" key="2">
    <source>
        <dbReference type="EMBL" id="ETE67964.1"/>
    </source>
</evidence>
<feature type="compositionally biased region" description="Basic and acidic residues" evidence="1">
    <location>
        <begin position="386"/>
        <end position="431"/>
    </location>
</feature>
<gene>
    <name evidence="2" type="primary">SREK1</name>
    <name evidence="2" type="ORF">L345_06251</name>
</gene>
<feature type="non-terminal residue" evidence="2">
    <location>
        <position position="1"/>
    </location>
</feature>
<keyword evidence="3" id="KW-1185">Reference proteome</keyword>
<feature type="compositionally biased region" description="Basic and acidic residues" evidence="1">
    <location>
        <begin position="500"/>
        <end position="554"/>
    </location>
</feature>
<dbReference type="AlphaFoldDB" id="V8P0E4"/>
<dbReference type="EMBL" id="AZIM01001134">
    <property type="protein sequence ID" value="ETE67964.1"/>
    <property type="molecule type" value="Genomic_DNA"/>
</dbReference>
<feature type="compositionally biased region" description="Basic residues" evidence="1">
    <location>
        <begin position="355"/>
        <end position="364"/>
    </location>
</feature>
<feature type="region of interest" description="Disordered" evidence="1">
    <location>
        <begin position="263"/>
        <end position="595"/>
    </location>
</feature>
<feature type="compositionally biased region" description="Basic and acidic residues" evidence="1">
    <location>
        <begin position="462"/>
        <end position="493"/>
    </location>
</feature>
<feature type="compositionally biased region" description="Basic and acidic residues" evidence="1">
    <location>
        <begin position="445"/>
        <end position="454"/>
    </location>
</feature>
<evidence type="ECO:0000313" key="3">
    <source>
        <dbReference type="Proteomes" id="UP000018936"/>
    </source>
</evidence>
<sequence length="698" mass="78931">MPAALLMVHTTNKSADSHNPATKPTLEVLRFWESWSSHNPQICQFKQTTCKPTSGFLRLWESCTDDLWNPQKPPPKFRLFTQLANPTPRFLAVSSVWHSPRGCCPPALSDDCGVISTIPHGCGTRLSLPREGELQFPACRAVPLGMLGVEVPTLLRGLGLLELVQPSVSIFANSHLFFHHCPPKIYVSTSPLAHTCPKPASWPEFLNLGNSKSPCLSNVAFETHIQVLDRSCPQGGGACGGSHWGGGEDSFCVPGGIPLLPQNGLGQSIGASLGRKERREGGRKEGRKEGREEGRKEGRKGEKRGRMKGRQREEERGRKRKKEARKGREGKEGRKEKRGRMKGRKETENGQKNKGDRRKGRKEGRRREGGGRKEKIGRIKRREWGRKREEGKEERKKGDRENRGRNEGREKEGKREERRQRREERRKENRGWKRKKERRKKKGDKGKGGRDRERKEKRKEKYKGGREGGKEEAGGGRKETENGGRKEGRMEGRTRRRKGGRDGGRKKEGNIKEGGRKERRMVEEGREEGRRQREWRKERRREEERKERQIEKEGLYIGGNSSPQNRSSKQAFNPSWRPGLAEAPPHLLKLPHGHKLHDVTDGPALLRLQHPAVPVQLPHVGEAGCPHDGIAGLGHVAHHPVGQDKQHTVLLQEEGRGRYLKVTRGTWDKTPSGHLVQPTALAGDPTPFLTDVRKPVSF</sequence>
<feature type="compositionally biased region" description="Polar residues" evidence="1">
    <location>
        <begin position="559"/>
        <end position="573"/>
    </location>
</feature>
<comment type="caution">
    <text evidence="2">The sequence shown here is derived from an EMBL/GenBank/DDBJ whole genome shotgun (WGS) entry which is preliminary data.</text>
</comment>
<feature type="compositionally biased region" description="Basic and acidic residues" evidence="1">
    <location>
        <begin position="274"/>
        <end position="300"/>
    </location>
</feature>
<organism evidence="2 3">
    <name type="scientific">Ophiophagus hannah</name>
    <name type="common">King cobra</name>
    <name type="synonym">Naja hannah</name>
    <dbReference type="NCBI Taxonomy" id="8665"/>
    <lineage>
        <taxon>Eukaryota</taxon>
        <taxon>Metazoa</taxon>
        <taxon>Chordata</taxon>
        <taxon>Craniata</taxon>
        <taxon>Vertebrata</taxon>
        <taxon>Euteleostomi</taxon>
        <taxon>Lepidosauria</taxon>
        <taxon>Squamata</taxon>
        <taxon>Bifurcata</taxon>
        <taxon>Unidentata</taxon>
        <taxon>Episquamata</taxon>
        <taxon>Toxicofera</taxon>
        <taxon>Serpentes</taxon>
        <taxon>Colubroidea</taxon>
        <taxon>Elapidae</taxon>
        <taxon>Elapinae</taxon>
        <taxon>Ophiophagus</taxon>
    </lineage>
</organism>
<reference evidence="2 3" key="1">
    <citation type="journal article" date="2013" name="Proc. Natl. Acad. Sci. U.S.A.">
        <title>The king cobra genome reveals dynamic gene evolution and adaptation in the snake venom system.</title>
        <authorList>
            <person name="Vonk F.J."/>
            <person name="Casewell N.R."/>
            <person name="Henkel C.V."/>
            <person name="Heimberg A.M."/>
            <person name="Jansen H.J."/>
            <person name="McCleary R.J."/>
            <person name="Kerkkamp H.M."/>
            <person name="Vos R.A."/>
            <person name="Guerreiro I."/>
            <person name="Calvete J.J."/>
            <person name="Wuster W."/>
            <person name="Woods A.E."/>
            <person name="Logan J.M."/>
            <person name="Harrison R.A."/>
            <person name="Castoe T.A."/>
            <person name="de Koning A.P."/>
            <person name="Pollock D.D."/>
            <person name="Yandell M."/>
            <person name="Calderon D."/>
            <person name="Renjifo C."/>
            <person name="Currier R.B."/>
            <person name="Salgado D."/>
            <person name="Pla D."/>
            <person name="Sanz L."/>
            <person name="Hyder A.S."/>
            <person name="Ribeiro J.M."/>
            <person name="Arntzen J.W."/>
            <person name="van den Thillart G.E."/>
            <person name="Boetzer M."/>
            <person name="Pirovano W."/>
            <person name="Dirks R.P."/>
            <person name="Spaink H.P."/>
            <person name="Duboule D."/>
            <person name="McGlinn E."/>
            <person name="Kini R.M."/>
            <person name="Richardson M.K."/>
        </authorList>
    </citation>
    <scope>NUCLEOTIDE SEQUENCE</scope>
    <source>
        <tissue evidence="2">Blood</tissue>
    </source>
</reference>
<proteinExistence type="predicted"/>
<feature type="compositionally biased region" description="Basic and acidic residues" evidence="1">
    <location>
        <begin position="326"/>
        <end position="335"/>
    </location>
</feature>
<feature type="compositionally biased region" description="Basic and acidic residues" evidence="1">
    <location>
        <begin position="365"/>
        <end position="377"/>
    </location>
</feature>
<feature type="compositionally biased region" description="Basic residues" evidence="1">
    <location>
        <begin position="432"/>
        <end position="444"/>
    </location>
</feature>